<reference evidence="7" key="1">
    <citation type="journal article" date="2014" name="Int. J. Syst. Evol. Microbiol.">
        <title>Complete genome sequence of Corynebacterium casei LMG S-19264T (=DSM 44701T), isolated from a smear-ripened cheese.</title>
        <authorList>
            <consortium name="US DOE Joint Genome Institute (JGI-PGF)"/>
            <person name="Walter F."/>
            <person name="Albersmeier A."/>
            <person name="Kalinowski J."/>
            <person name="Ruckert C."/>
        </authorList>
    </citation>
    <scope>NUCLEOTIDE SEQUENCE</scope>
    <source>
        <strain evidence="7">VKM Ac-2007</strain>
    </source>
</reference>
<reference evidence="7" key="2">
    <citation type="submission" date="2023-01" db="EMBL/GenBank/DDBJ databases">
        <authorList>
            <person name="Sun Q."/>
            <person name="Evtushenko L."/>
        </authorList>
    </citation>
    <scope>NUCLEOTIDE SEQUENCE</scope>
    <source>
        <strain evidence="7">VKM Ac-2007</strain>
    </source>
</reference>
<dbReference type="PANTHER" id="PTHR43289">
    <property type="entry name" value="MITOGEN-ACTIVATED PROTEIN KINASE KINASE KINASE 20-RELATED"/>
    <property type="match status" value="1"/>
</dbReference>
<evidence type="ECO:0000313" key="7">
    <source>
        <dbReference type="EMBL" id="GLK08871.1"/>
    </source>
</evidence>
<keyword evidence="3" id="KW-0418">Kinase</keyword>
<evidence type="ECO:0000259" key="6">
    <source>
        <dbReference type="PROSITE" id="PS50011"/>
    </source>
</evidence>
<accession>A0A9W6HZW8</accession>
<dbReference type="Pfam" id="PF00069">
    <property type="entry name" value="Pkinase"/>
    <property type="match status" value="1"/>
</dbReference>
<dbReference type="PROSITE" id="PS50011">
    <property type="entry name" value="PROTEIN_KINASE_DOM"/>
    <property type="match status" value="1"/>
</dbReference>
<dbReference type="PROSITE" id="PS00108">
    <property type="entry name" value="PROTEIN_KINASE_ST"/>
    <property type="match status" value="1"/>
</dbReference>
<dbReference type="GO" id="GO:0005524">
    <property type="term" value="F:ATP binding"/>
    <property type="evidence" value="ECO:0007669"/>
    <property type="project" value="UniProtKB-KW"/>
</dbReference>
<keyword evidence="4" id="KW-0067">ATP-binding</keyword>
<dbReference type="PANTHER" id="PTHR43289:SF34">
    <property type="entry name" value="SERINE_THREONINE-PROTEIN KINASE YBDM-RELATED"/>
    <property type="match status" value="1"/>
</dbReference>
<evidence type="ECO:0000256" key="3">
    <source>
        <dbReference type="ARBA" id="ARBA00022777"/>
    </source>
</evidence>
<organism evidence="7 8">
    <name type="scientific">Streptosporangium carneum</name>
    <dbReference type="NCBI Taxonomy" id="47481"/>
    <lineage>
        <taxon>Bacteria</taxon>
        <taxon>Bacillati</taxon>
        <taxon>Actinomycetota</taxon>
        <taxon>Actinomycetes</taxon>
        <taxon>Streptosporangiales</taxon>
        <taxon>Streptosporangiaceae</taxon>
        <taxon>Streptosporangium</taxon>
    </lineage>
</organism>
<evidence type="ECO:0000256" key="2">
    <source>
        <dbReference type="ARBA" id="ARBA00022741"/>
    </source>
</evidence>
<feature type="region of interest" description="Disordered" evidence="5">
    <location>
        <begin position="395"/>
        <end position="458"/>
    </location>
</feature>
<keyword evidence="8" id="KW-1185">Reference proteome</keyword>
<name>A0A9W6HZW8_9ACTN</name>
<feature type="region of interest" description="Disordered" evidence="5">
    <location>
        <begin position="281"/>
        <end position="362"/>
    </location>
</feature>
<dbReference type="CDD" id="cd14014">
    <property type="entry name" value="STKc_PknB_like"/>
    <property type="match status" value="1"/>
</dbReference>
<keyword evidence="2" id="KW-0547">Nucleotide-binding</keyword>
<evidence type="ECO:0000313" key="8">
    <source>
        <dbReference type="Proteomes" id="UP001143474"/>
    </source>
</evidence>
<keyword evidence="1" id="KW-0808">Transferase</keyword>
<dbReference type="Proteomes" id="UP001143474">
    <property type="component" value="Unassembled WGS sequence"/>
</dbReference>
<evidence type="ECO:0000256" key="4">
    <source>
        <dbReference type="ARBA" id="ARBA00022840"/>
    </source>
</evidence>
<feature type="compositionally biased region" description="Gly residues" evidence="5">
    <location>
        <begin position="329"/>
        <end position="344"/>
    </location>
</feature>
<gene>
    <name evidence="7" type="ORF">GCM10017600_22760</name>
</gene>
<protein>
    <recommendedName>
        <fullName evidence="6">Protein kinase domain-containing protein</fullName>
    </recommendedName>
</protein>
<dbReference type="Gene3D" id="1.10.510.10">
    <property type="entry name" value="Transferase(Phosphotransferase) domain 1"/>
    <property type="match status" value="1"/>
</dbReference>
<sequence>MAATPLTPDDPPRLGAFRLAGRLGEGGQGVVYLGHAPDGEPVAVKLLFGGDPETRARLSRELAALESVAPFCTARVLAASVDGPRPYVVSEFVDGPSLQERIRERGPLRDGELERLVVGTATALAAIHAAGVVHRDFKPANVLLGPDGPRVVDFGIARADGASTMTSGIIGTPAYMAPEQIGGAPASPASDVFAWAATMACAASGYSPFGADTLPAVLHRILNHHPDLSALPARFTGLIGSCLDKDPARRPTARSLMVSLVDPGAGSSPSTEDLARIGSRIASAPGGAGTGDAGRGGAGPGGAGMGDAGRGGAGPGGAGTGRTGSDAPGTGGAGTGGAGTGGAGTETTGTGRAGLDTRVPGRSSRGVLVGAGLAGAAILITGAVAAWSLLGGGGPAARNTPSDTGRPLASASPDVTGAYPDQPVDTSSDDGGNPDDVTDTGEPVPEPSGTAASQQQGGALRIPSAFAGTWSGHIKPTDPTGLFSLKEHDVKVDLASGRDSGSWTEPTSDCSGTLRLTKVGESALGFNLEVEDPLKCVPGALTLTRRGDRLAYHWTDGLGAGTFFDGELSRG</sequence>
<feature type="domain" description="Protein kinase" evidence="6">
    <location>
        <begin position="17"/>
        <end position="265"/>
    </location>
</feature>
<dbReference type="SUPFAM" id="SSF56112">
    <property type="entry name" value="Protein kinase-like (PK-like)"/>
    <property type="match status" value="1"/>
</dbReference>
<proteinExistence type="predicted"/>
<dbReference type="RefSeq" id="WP_271217349.1">
    <property type="nucleotide sequence ID" value="NZ_BSEV01000003.1"/>
</dbReference>
<dbReference type="InterPro" id="IPR011009">
    <property type="entry name" value="Kinase-like_dom_sf"/>
</dbReference>
<dbReference type="EMBL" id="BSEV01000003">
    <property type="protein sequence ID" value="GLK08871.1"/>
    <property type="molecule type" value="Genomic_DNA"/>
</dbReference>
<feature type="compositionally biased region" description="Gly residues" evidence="5">
    <location>
        <begin position="286"/>
        <end position="322"/>
    </location>
</feature>
<evidence type="ECO:0000256" key="1">
    <source>
        <dbReference type="ARBA" id="ARBA00022679"/>
    </source>
</evidence>
<dbReference type="InterPro" id="IPR000719">
    <property type="entry name" value="Prot_kinase_dom"/>
</dbReference>
<dbReference type="AlphaFoldDB" id="A0A9W6HZW8"/>
<comment type="caution">
    <text evidence="7">The sequence shown here is derived from an EMBL/GenBank/DDBJ whole genome shotgun (WGS) entry which is preliminary data.</text>
</comment>
<dbReference type="GO" id="GO:0004674">
    <property type="term" value="F:protein serine/threonine kinase activity"/>
    <property type="evidence" value="ECO:0007669"/>
    <property type="project" value="TreeGrafter"/>
</dbReference>
<feature type="compositionally biased region" description="Low complexity" evidence="5">
    <location>
        <begin position="345"/>
        <end position="354"/>
    </location>
</feature>
<evidence type="ECO:0000256" key="5">
    <source>
        <dbReference type="SAM" id="MobiDB-lite"/>
    </source>
</evidence>
<dbReference type="InterPro" id="IPR008271">
    <property type="entry name" value="Ser/Thr_kinase_AS"/>
</dbReference>